<dbReference type="PANTHER" id="PTHR43649">
    <property type="entry name" value="ARABINOSE-BINDING PROTEIN-RELATED"/>
    <property type="match status" value="1"/>
</dbReference>
<dbReference type="RefSeq" id="WP_188999491.1">
    <property type="nucleotide sequence ID" value="NZ_BMHP01000009.1"/>
</dbReference>
<dbReference type="PANTHER" id="PTHR43649:SF14">
    <property type="entry name" value="BLR3389 PROTEIN"/>
    <property type="match status" value="1"/>
</dbReference>
<feature type="region of interest" description="Disordered" evidence="4">
    <location>
        <begin position="28"/>
        <end position="66"/>
    </location>
</feature>
<keyword evidence="7" id="KW-1185">Reference proteome</keyword>
<evidence type="ECO:0000256" key="4">
    <source>
        <dbReference type="SAM" id="MobiDB-lite"/>
    </source>
</evidence>
<accession>A0A916ZH52</accession>
<dbReference type="InterPro" id="IPR006061">
    <property type="entry name" value="SBP_1_CS"/>
</dbReference>
<name>A0A916ZH52_9BACL</name>
<comment type="similarity">
    <text evidence="1">Belongs to the bacterial solute-binding protein 1 family.</text>
</comment>
<dbReference type="GO" id="GO:0055085">
    <property type="term" value="P:transmembrane transport"/>
    <property type="evidence" value="ECO:0007669"/>
    <property type="project" value="InterPro"/>
</dbReference>
<dbReference type="AlphaFoldDB" id="A0A916ZH52"/>
<evidence type="ECO:0000313" key="7">
    <source>
        <dbReference type="Proteomes" id="UP000612456"/>
    </source>
</evidence>
<dbReference type="Pfam" id="PF01547">
    <property type="entry name" value="SBP_bac_1"/>
    <property type="match status" value="1"/>
</dbReference>
<evidence type="ECO:0000313" key="6">
    <source>
        <dbReference type="EMBL" id="GGD98125.1"/>
    </source>
</evidence>
<keyword evidence="3 5" id="KW-0732">Signal</keyword>
<evidence type="ECO:0000256" key="5">
    <source>
        <dbReference type="SAM" id="SignalP"/>
    </source>
</evidence>
<reference evidence="6" key="1">
    <citation type="journal article" date="2014" name="Int. J. Syst. Evol. Microbiol.">
        <title>Complete genome sequence of Corynebacterium casei LMG S-19264T (=DSM 44701T), isolated from a smear-ripened cheese.</title>
        <authorList>
            <consortium name="US DOE Joint Genome Institute (JGI-PGF)"/>
            <person name="Walter F."/>
            <person name="Albersmeier A."/>
            <person name="Kalinowski J."/>
            <person name="Ruckert C."/>
        </authorList>
    </citation>
    <scope>NUCLEOTIDE SEQUENCE</scope>
    <source>
        <strain evidence="6">CGMCC 1.15178</strain>
    </source>
</reference>
<sequence length="550" mass="60628">MKMKKTLLLMLSVIVVMSMLAACSSKNNNAGSGNTPPPADTGSGTDNNPDTNKGEDGTVGGTGNTDPKTITFSTISNYYTDGLKEAAVEYNKLHPETTVKIDVQSDNNAYITSFQAKMSAGGDNAPDIVHTNLTGDKPGANITKGWFVKLNDYVKQPNPYNEGTSIWDGVDENYHANMYSEAGDVALLPFDLVGTGFYYNKAIFEKAGITDTPATWEDLLADLQKIKDSDSKIIPLAMPFLHTADYEGWMRGAFVDWALRPLIADFLVQEGDGIATPQIVENNKKIVYEAGKPMFDVGGVVSQERIMDYAMSGKYDLEGPAEQKYWTLLKDLSKFYEPGYSTMGDSDLYKLFISGKAAVYWNGSWQVGQLVQDQQKLGDKGFEWGTFKFPNFSQPDPNFPDDPRGILAVGHQLSIVQKKDAEQVKRAEDFMQYLFSPKVAQKVYETTLAAGQFVQGPSLVKGVQLSDEINGYLEGFLVSGNMNGEITRISTGNPNNDVTAGTEFKALQLKFYQGDIDLAEFLKQKAAFVKRTNQKFIDDNKMDLDPKTNP</sequence>
<feature type="compositionally biased region" description="Polar residues" evidence="4">
    <location>
        <begin position="42"/>
        <end position="51"/>
    </location>
</feature>
<evidence type="ECO:0000256" key="1">
    <source>
        <dbReference type="ARBA" id="ARBA00008520"/>
    </source>
</evidence>
<feature type="chain" id="PRO_5038628031" description="ABC transporter substrate-binding protein" evidence="5">
    <location>
        <begin position="22"/>
        <end position="550"/>
    </location>
</feature>
<evidence type="ECO:0000256" key="3">
    <source>
        <dbReference type="ARBA" id="ARBA00022729"/>
    </source>
</evidence>
<proteinExistence type="inferred from homology"/>
<dbReference type="SUPFAM" id="SSF53850">
    <property type="entry name" value="Periplasmic binding protein-like II"/>
    <property type="match status" value="1"/>
</dbReference>
<keyword evidence="2" id="KW-0813">Transport</keyword>
<gene>
    <name evidence="6" type="ORF">GCM10010911_66160</name>
</gene>
<dbReference type="Proteomes" id="UP000612456">
    <property type="component" value="Unassembled WGS sequence"/>
</dbReference>
<evidence type="ECO:0008006" key="8">
    <source>
        <dbReference type="Google" id="ProtNLM"/>
    </source>
</evidence>
<dbReference type="InterPro" id="IPR006059">
    <property type="entry name" value="SBP"/>
</dbReference>
<feature type="signal peptide" evidence="5">
    <location>
        <begin position="1"/>
        <end position="21"/>
    </location>
</feature>
<dbReference type="EMBL" id="BMHP01000009">
    <property type="protein sequence ID" value="GGD98125.1"/>
    <property type="molecule type" value="Genomic_DNA"/>
</dbReference>
<protein>
    <recommendedName>
        <fullName evidence="8">ABC transporter substrate-binding protein</fullName>
    </recommendedName>
</protein>
<dbReference type="Gene3D" id="3.40.190.10">
    <property type="entry name" value="Periplasmic binding protein-like II"/>
    <property type="match status" value="1"/>
</dbReference>
<comment type="caution">
    <text evidence="6">The sequence shown here is derived from an EMBL/GenBank/DDBJ whole genome shotgun (WGS) entry which is preliminary data.</text>
</comment>
<dbReference type="PROSITE" id="PS01037">
    <property type="entry name" value="SBP_BACTERIAL_1"/>
    <property type="match status" value="1"/>
</dbReference>
<organism evidence="6 7">
    <name type="scientific">Paenibacillus nasutitermitis</name>
    <dbReference type="NCBI Taxonomy" id="1652958"/>
    <lineage>
        <taxon>Bacteria</taxon>
        <taxon>Bacillati</taxon>
        <taxon>Bacillota</taxon>
        <taxon>Bacilli</taxon>
        <taxon>Bacillales</taxon>
        <taxon>Paenibacillaceae</taxon>
        <taxon>Paenibacillus</taxon>
    </lineage>
</organism>
<evidence type="ECO:0000256" key="2">
    <source>
        <dbReference type="ARBA" id="ARBA00022448"/>
    </source>
</evidence>
<dbReference type="InterPro" id="IPR050490">
    <property type="entry name" value="Bact_solute-bd_prot1"/>
</dbReference>
<dbReference type="PROSITE" id="PS51257">
    <property type="entry name" value="PROKAR_LIPOPROTEIN"/>
    <property type="match status" value="1"/>
</dbReference>
<reference evidence="6" key="2">
    <citation type="submission" date="2020-09" db="EMBL/GenBank/DDBJ databases">
        <authorList>
            <person name="Sun Q."/>
            <person name="Zhou Y."/>
        </authorList>
    </citation>
    <scope>NUCLEOTIDE SEQUENCE</scope>
    <source>
        <strain evidence="6">CGMCC 1.15178</strain>
    </source>
</reference>